<dbReference type="GO" id="GO:0046872">
    <property type="term" value="F:metal ion binding"/>
    <property type="evidence" value="ECO:0007669"/>
    <property type="project" value="UniProtKB-KW"/>
</dbReference>
<dbReference type="InterPro" id="IPR029058">
    <property type="entry name" value="AB_hydrolase_fold"/>
</dbReference>
<gene>
    <name evidence="9" type="ORF">HNQ77_004669</name>
</gene>
<organism evidence="9 10">
    <name type="scientific">Silvibacterium bohemicum</name>
    <dbReference type="NCBI Taxonomy" id="1577686"/>
    <lineage>
        <taxon>Bacteria</taxon>
        <taxon>Pseudomonadati</taxon>
        <taxon>Acidobacteriota</taxon>
        <taxon>Terriglobia</taxon>
        <taxon>Terriglobales</taxon>
        <taxon>Acidobacteriaceae</taxon>
        <taxon>Silvibacterium</taxon>
    </lineage>
</organism>
<dbReference type="RefSeq" id="WP_082125619.1">
    <property type="nucleotide sequence ID" value="NZ_JACHEK010000010.1"/>
</dbReference>
<evidence type="ECO:0000256" key="3">
    <source>
        <dbReference type="ARBA" id="ARBA00022723"/>
    </source>
</evidence>
<evidence type="ECO:0000256" key="8">
    <source>
        <dbReference type="SAM" id="SignalP"/>
    </source>
</evidence>
<evidence type="ECO:0000256" key="6">
    <source>
        <dbReference type="ARBA" id="ARBA00022837"/>
    </source>
</evidence>
<keyword evidence="6" id="KW-0106">Calcium</keyword>
<evidence type="ECO:0000256" key="5">
    <source>
        <dbReference type="ARBA" id="ARBA00022801"/>
    </source>
</evidence>
<dbReference type="AlphaFoldDB" id="A0A841JZW3"/>
<sequence>MHRWLHLGIAPFLLASAALGQKATSCADLAKLNLPHTKVLLAEEVPAGQFVPPGDAASPADAAIYKHIPAFCRVAVEAAPTPASEIKIEVWLPLNGTPESSQSAAAWNSKFRGQGNGGFAGDINYSLLALSVSQGYATAGTDTGHATRGAAWALNQPEKIIDFGYRGIHEMTANAKAILDAYYGKPAARSYFASCSDGGREALMEAQRFPEDYDGILAGAPAYIWTNNLTAGMHKTQALLSDPASYISPAKLVTLSSAVLDACDANDGLKDGVVNDPRTCHFKPEMLACTGEDSNSCLTPPQVAILKTIYSPTLDSSGRQIYPGGLPGGELGPNGWVPWIFGAEPGRSQGAGYGIGYFSNMVYDNPHWDFKTFTVDDGLKTAIAKTATALNATDPNLKPFASRGGKLILYHGWNDPAISPLSTIDYYQQVKQANSNADSFVRLFMVPGMQHCYAGPGASSFGQFGWRPGTGPDDVQHDIYRALEQWVDGGMAPEQVIAAKIESDGKSAPKLTMTRPVCAYPKEPKYNGTGDTSDATNFSCVKTADKK</sequence>
<evidence type="ECO:0000313" key="10">
    <source>
        <dbReference type="Proteomes" id="UP000538666"/>
    </source>
</evidence>
<dbReference type="OrthoDB" id="176867at2"/>
<reference evidence="9 10" key="1">
    <citation type="submission" date="2020-08" db="EMBL/GenBank/DDBJ databases">
        <title>Genomic Encyclopedia of Type Strains, Phase IV (KMG-IV): sequencing the most valuable type-strain genomes for metagenomic binning, comparative biology and taxonomic classification.</title>
        <authorList>
            <person name="Goeker M."/>
        </authorList>
    </citation>
    <scope>NUCLEOTIDE SEQUENCE [LARGE SCALE GENOMIC DNA]</scope>
    <source>
        <strain evidence="9 10">DSM 103733</strain>
    </source>
</reference>
<dbReference type="GO" id="GO:0030600">
    <property type="term" value="F:feruloyl esterase activity"/>
    <property type="evidence" value="ECO:0007669"/>
    <property type="project" value="UniProtKB-EC"/>
</dbReference>
<feature type="signal peptide" evidence="8">
    <location>
        <begin position="1"/>
        <end position="20"/>
    </location>
</feature>
<evidence type="ECO:0000256" key="1">
    <source>
        <dbReference type="ARBA" id="ARBA00006249"/>
    </source>
</evidence>
<evidence type="ECO:0000313" key="9">
    <source>
        <dbReference type="EMBL" id="MBB6146690.1"/>
    </source>
</evidence>
<comment type="similarity">
    <text evidence="1">Belongs to the tannase family.</text>
</comment>
<name>A0A841JZW3_9BACT</name>
<dbReference type="PANTHER" id="PTHR33938:SF15">
    <property type="entry name" value="FERULOYL ESTERASE B-RELATED"/>
    <property type="match status" value="1"/>
</dbReference>
<dbReference type="PANTHER" id="PTHR33938">
    <property type="entry name" value="FERULOYL ESTERASE B-RELATED"/>
    <property type="match status" value="1"/>
</dbReference>
<keyword evidence="5 9" id="KW-0378">Hydrolase</keyword>
<keyword evidence="7" id="KW-1015">Disulfide bond</keyword>
<keyword evidence="2" id="KW-0719">Serine esterase</keyword>
<protein>
    <submittedName>
        <fullName evidence="9">Feruloyl esterase</fullName>
        <ecNumber evidence="9">3.1.1.73</ecNumber>
    </submittedName>
</protein>
<dbReference type="EMBL" id="JACHEK010000010">
    <property type="protein sequence ID" value="MBB6146690.1"/>
    <property type="molecule type" value="Genomic_DNA"/>
</dbReference>
<keyword evidence="3" id="KW-0479">Metal-binding</keyword>
<evidence type="ECO:0000256" key="7">
    <source>
        <dbReference type="ARBA" id="ARBA00023157"/>
    </source>
</evidence>
<dbReference type="SUPFAM" id="SSF53474">
    <property type="entry name" value="alpha/beta-Hydrolases"/>
    <property type="match status" value="1"/>
</dbReference>
<keyword evidence="10" id="KW-1185">Reference proteome</keyword>
<evidence type="ECO:0000256" key="4">
    <source>
        <dbReference type="ARBA" id="ARBA00022729"/>
    </source>
</evidence>
<feature type="chain" id="PRO_5032552672" evidence="8">
    <location>
        <begin position="21"/>
        <end position="547"/>
    </location>
</feature>
<accession>A0A841JZW3</accession>
<dbReference type="Proteomes" id="UP000538666">
    <property type="component" value="Unassembled WGS sequence"/>
</dbReference>
<proteinExistence type="inferred from homology"/>
<dbReference type="Pfam" id="PF07519">
    <property type="entry name" value="Tannase"/>
    <property type="match status" value="1"/>
</dbReference>
<dbReference type="InterPro" id="IPR011118">
    <property type="entry name" value="Tannase/feruloyl_esterase"/>
</dbReference>
<evidence type="ECO:0000256" key="2">
    <source>
        <dbReference type="ARBA" id="ARBA00022487"/>
    </source>
</evidence>
<keyword evidence="4 8" id="KW-0732">Signal</keyword>
<dbReference type="EC" id="3.1.1.73" evidence="9"/>
<comment type="caution">
    <text evidence="9">The sequence shown here is derived from an EMBL/GenBank/DDBJ whole genome shotgun (WGS) entry which is preliminary data.</text>
</comment>